<protein>
    <recommendedName>
        <fullName evidence="13">S-adenosylmethionine decarboxylase</fullName>
    </recommendedName>
</protein>
<gene>
    <name evidence="11" type="ORF">Saso_47750</name>
</gene>
<sequence>MSGLRFPMTDSSSPATEDINVDDLCSYAVDVWVSDHSILTDEQRLLEVLRTAAEKGNATVLGESSHIFPNGAVTAILLLSASHLSIHTWPEFSLANIDLLAYGRLNGERMMQSVEAGLSPTRINVTRMLRAVH</sequence>
<keyword evidence="4" id="KW-0068">Autocatalytic cleavage</keyword>
<organism evidence="11 12">
    <name type="scientific">Streptomyces asoensis</name>
    <dbReference type="NCBI Taxonomy" id="249586"/>
    <lineage>
        <taxon>Bacteria</taxon>
        <taxon>Bacillati</taxon>
        <taxon>Actinomycetota</taxon>
        <taxon>Actinomycetes</taxon>
        <taxon>Kitasatosporales</taxon>
        <taxon>Streptomycetaceae</taxon>
        <taxon>Streptomyces</taxon>
    </lineage>
</organism>
<evidence type="ECO:0000256" key="5">
    <source>
        <dbReference type="ARBA" id="ARBA00023066"/>
    </source>
</evidence>
<reference evidence="12" key="1">
    <citation type="submission" date="2023-07" db="EMBL/GenBank/DDBJ databases">
        <title>Whole genome shotgun sequence of Streptomyces cacaoi subsp. asoensis NBRC 13813.</title>
        <authorList>
            <person name="Komaki H."/>
            <person name="Tamura T."/>
        </authorList>
    </citation>
    <scope>NUCLEOTIDE SEQUENCE [LARGE SCALE GENOMIC DNA]</scope>
    <source>
        <strain evidence="12">NBRC 13813</strain>
    </source>
</reference>
<dbReference type="InterPro" id="IPR016067">
    <property type="entry name" value="S-AdoMet_deCO2ase_core"/>
</dbReference>
<evidence type="ECO:0000256" key="3">
    <source>
        <dbReference type="ARBA" id="ARBA00022793"/>
    </source>
</evidence>
<evidence type="ECO:0000256" key="7">
    <source>
        <dbReference type="ARBA" id="ARBA00023145"/>
    </source>
</evidence>
<keyword evidence="12" id="KW-1185">Reference proteome</keyword>
<keyword evidence="9" id="KW-0704">Schiff base</keyword>
<evidence type="ECO:0000313" key="12">
    <source>
        <dbReference type="Proteomes" id="UP000649259"/>
    </source>
</evidence>
<keyword evidence="5" id="KW-0745">Spermidine biosynthesis</keyword>
<evidence type="ECO:0000256" key="2">
    <source>
        <dbReference type="ARBA" id="ARBA00022691"/>
    </source>
</evidence>
<evidence type="ECO:0000256" key="1">
    <source>
        <dbReference type="ARBA" id="ARBA00001928"/>
    </source>
</evidence>
<dbReference type="Gene3D" id="3.60.90.10">
    <property type="entry name" value="S-adenosylmethionine decarboxylase"/>
    <property type="match status" value="1"/>
</dbReference>
<evidence type="ECO:0000256" key="6">
    <source>
        <dbReference type="ARBA" id="ARBA00023115"/>
    </source>
</evidence>
<evidence type="ECO:0000313" key="11">
    <source>
        <dbReference type="EMBL" id="GHI63125.1"/>
    </source>
</evidence>
<evidence type="ECO:0008006" key="13">
    <source>
        <dbReference type="Google" id="ProtNLM"/>
    </source>
</evidence>
<dbReference type="PANTHER" id="PTHR33866:SF2">
    <property type="entry name" value="S-ADENOSYLMETHIONINE DECARBOXYLASE PROENZYME"/>
    <property type="match status" value="1"/>
</dbReference>
<keyword evidence="7" id="KW-0865">Zymogen</keyword>
<accession>A0ABQ3S4R2</accession>
<dbReference type="SUPFAM" id="SSF56276">
    <property type="entry name" value="S-adenosylmethionine decarboxylase"/>
    <property type="match status" value="1"/>
</dbReference>
<name>A0ABQ3S4R2_9ACTN</name>
<dbReference type="PANTHER" id="PTHR33866">
    <property type="entry name" value="S-ADENOSYLMETHIONINE DECARBOXYLASE PROENZYME"/>
    <property type="match status" value="1"/>
</dbReference>
<evidence type="ECO:0000256" key="8">
    <source>
        <dbReference type="ARBA" id="ARBA00023239"/>
    </source>
</evidence>
<keyword evidence="6" id="KW-0620">Polyamine biosynthesis</keyword>
<dbReference type="InterPro" id="IPR003826">
    <property type="entry name" value="AdoMetDC_fam_prok"/>
</dbReference>
<keyword evidence="10" id="KW-0670">Pyruvate</keyword>
<dbReference type="EMBL" id="BNEB01000005">
    <property type="protein sequence ID" value="GHI63125.1"/>
    <property type="molecule type" value="Genomic_DNA"/>
</dbReference>
<proteinExistence type="predicted"/>
<keyword evidence="2" id="KW-0949">S-adenosyl-L-methionine</keyword>
<evidence type="ECO:0000256" key="10">
    <source>
        <dbReference type="ARBA" id="ARBA00023317"/>
    </source>
</evidence>
<keyword evidence="3" id="KW-0210">Decarboxylase</keyword>
<keyword evidence="8" id="KW-0456">Lyase</keyword>
<dbReference type="Proteomes" id="UP000649259">
    <property type="component" value="Unassembled WGS sequence"/>
</dbReference>
<evidence type="ECO:0000256" key="9">
    <source>
        <dbReference type="ARBA" id="ARBA00023270"/>
    </source>
</evidence>
<dbReference type="Pfam" id="PF02675">
    <property type="entry name" value="AdoMet_dc"/>
    <property type="match status" value="1"/>
</dbReference>
<evidence type="ECO:0000256" key="4">
    <source>
        <dbReference type="ARBA" id="ARBA00022813"/>
    </source>
</evidence>
<comment type="cofactor">
    <cofactor evidence="1">
        <name>pyruvate</name>
        <dbReference type="ChEBI" id="CHEBI:15361"/>
    </cofactor>
</comment>
<comment type="caution">
    <text evidence="11">The sequence shown here is derived from an EMBL/GenBank/DDBJ whole genome shotgun (WGS) entry which is preliminary data.</text>
</comment>